<organism evidence="6 7">
    <name type="scientific">Didymodactylos carnosus</name>
    <dbReference type="NCBI Taxonomy" id="1234261"/>
    <lineage>
        <taxon>Eukaryota</taxon>
        <taxon>Metazoa</taxon>
        <taxon>Spiralia</taxon>
        <taxon>Gnathifera</taxon>
        <taxon>Rotifera</taxon>
        <taxon>Eurotatoria</taxon>
        <taxon>Bdelloidea</taxon>
        <taxon>Philodinida</taxon>
        <taxon>Philodinidae</taxon>
        <taxon>Didymodactylos</taxon>
    </lineage>
</organism>
<dbReference type="GO" id="GO:0048471">
    <property type="term" value="C:perinuclear region of cytoplasm"/>
    <property type="evidence" value="ECO:0007669"/>
    <property type="project" value="TreeGrafter"/>
</dbReference>
<evidence type="ECO:0000313" key="5">
    <source>
        <dbReference type="EMBL" id="CAF0798640.1"/>
    </source>
</evidence>
<gene>
    <name evidence="5" type="ORF">OVA965_LOCUS4525</name>
    <name evidence="6" type="ORF">TMI583_LOCUS4523</name>
</gene>
<evidence type="ECO:0000256" key="1">
    <source>
        <dbReference type="ARBA" id="ARBA00022468"/>
    </source>
</evidence>
<dbReference type="GO" id="GO:0005096">
    <property type="term" value="F:GTPase activator activity"/>
    <property type="evidence" value="ECO:0007669"/>
    <property type="project" value="UniProtKB-KW"/>
</dbReference>
<dbReference type="GO" id="GO:0005829">
    <property type="term" value="C:cytosol"/>
    <property type="evidence" value="ECO:0007669"/>
    <property type="project" value="TreeGrafter"/>
</dbReference>
<dbReference type="AlphaFoldDB" id="A0A8S2GZV9"/>
<accession>A0A8S2GZV9</accession>
<dbReference type="GO" id="GO:0006913">
    <property type="term" value="P:nucleocytoplasmic transport"/>
    <property type="evidence" value="ECO:0007669"/>
    <property type="project" value="TreeGrafter"/>
</dbReference>
<evidence type="ECO:0000313" key="7">
    <source>
        <dbReference type="Proteomes" id="UP000682733"/>
    </source>
</evidence>
<dbReference type="GO" id="GO:0005634">
    <property type="term" value="C:nucleus"/>
    <property type="evidence" value="ECO:0007669"/>
    <property type="project" value="TreeGrafter"/>
</dbReference>
<dbReference type="InterPro" id="IPR005135">
    <property type="entry name" value="Endo/exonuclease/phosphatase"/>
</dbReference>
<dbReference type="Proteomes" id="UP000677228">
    <property type="component" value="Unassembled WGS sequence"/>
</dbReference>
<dbReference type="SUPFAM" id="SSF52047">
    <property type="entry name" value="RNI-like"/>
    <property type="match status" value="1"/>
</dbReference>
<dbReference type="InterPro" id="IPR032675">
    <property type="entry name" value="LRR_dom_sf"/>
</dbReference>
<feature type="domain" description="Endonuclease/exonuclease/phosphatase" evidence="4">
    <location>
        <begin position="1060"/>
        <end position="1163"/>
    </location>
</feature>
<dbReference type="EMBL" id="CAJOBA010001195">
    <property type="protein sequence ID" value="CAF3581858.1"/>
    <property type="molecule type" value="Genomic_DNA"/>
</dbReference>
<keyword evidence="3" id="KW-0677">Repeat</keyword>
<dbReference type="InterPro" id="IPR027038">
    <property type="entry name" value="RanGap"/>
</dbReference>
<dbReference type="GO" id="GO:0031267">
    <property type="term" value="F:small GTPase binding"/>
    <property type="evidence" value="ECO:0007669"/>
    <property type="project" value="TreeGrafter"/>
</dbReference>
<dbReference type="SUPFAM" id="SSF56219">
    <property type="entry name" value="DNase I-like"/>
    <property type="match status" value="1"/>
</dbReference>
<comment type="caution">
    <text evidence="6">The sequence shown here is derived from an EMBL/GenBank/DDBJ whole genome shotgun (WGS) entry which is preliminary data.</text>
</comment>
<dbReference type="EMBL" id="CAJNOK010001195">
    <property type="protein sequence ID" value="CAF0798640.1"/>
    <property type="molecule type" value="Genomic_DNA"/>
</dbReference>
<proteinExistence type="predicted"/>
<evidence type="ECO:0000259" key="4">
    <source>
        <dbReference type="Pfam" id="PF14529"/>
    </source>
</evidence>
<dbReference type="Gene3D" id="3.60.10.10">
    <property type="entry name" value="Endonuclease/exonuclease/phosphatase"/>
    <property type="match status" value="1"/>
</dbReference>
<evidence type="ECO:0000313" key="6">
    <source>
        <dbReference type="EMBL" id="CAF3581858.1"/>
    </source>
</evidence>
<dbReference type="Proteomes" id="UP000682733">
    <property type="component" value="Unassembled WGS sequence"/>
</dbReference>
<sequence length="1205" mass="137614">MSSQRIRYNGEIRKTHIDEIDGTQCVLLQSVQDHFPHVTSFTLNDEPIRFVTDNDHCRSAPWRINAYPDDVLDCIAPFHAESNETAGSAIQRIDKRTEKIYENTSVLFERIESILCQTYELAEFTVPRLFIVLPEKQSMLNSTNLFQHTYRLFFLCEDEKHRHLSLHEGYELKQSSEFLKKYGLYLKDMITVVKYAIIVGNFILPQMMRTTSETDIFKDKYFLSSFSSKLDQLSEILDTVTEEDRGTDMLCQPLEGADLTEIEHYLKKSDEHRTLGNLYRTTTDDGHVRWVCVHHYKKNYVNKKMQEMRREFEVLGGKYNEETSCAFVSDYGEKNMNKMLDAVKKGLPIVTFTIKGCNIREAVLDRLLKLARRHYMKYITFDNITMSSMIGRVQSHLQVIEKLENAINNSENLTIYYRTRTSADVPLLLKALKYNERKSRLKISTSEFNGTTLNLCASKLTIEDNAKAIASALRNKGISVTDMLSVNKTMRELRICHSQYNMKCLCEGLEQNTTLEKLDLFHNEITDDRAMIISQLLMTNTALRELILYNNYITDFGAAALGKALQINTSLKRIDIGHNWIGNDGAKALAEALKINKHLESLEIKRNRITDHGAEAVIKALDENNTLKVLNIYGNDIPNTVALLSTEIHPGIISRSNLTTSKKNNSDRLTVKPDFNFDLNTELSDVLKNDQERRSTLQDLIQNLSKDVVKKNDGQQTTINLDDIDSKLLVNILQPVLNARLEKRLCDERVDEMERYNRSFNLRFQNVPPARNEDSVQLVINVAYEMGIETDYDSIETAHRIPAKQKKLGALKHPPVLIARFHSRPIHRQVLSSKGALSHLHAQHTFSKVKISEDLSRHNLEIFSTARAKLDKGERHRIYSSNGRVFYYADAGKRIHLNSVNSIDAISYQTQIQNPTQTDSTSSQLGMMSHNSNIIGAHGNLQISLFNVRSLLSLAFPNACKSDTTMVSFTKLEALRAFATSSNSALIAIVESWLTPTTDDRRIALANYHAPLRRDRNRRGGGCLLYARQDLDIKRHSNLETDDLELIIFTLTSASKQKYLFFLCYRPDHNDLDDVCNHIDNVLIHFATKKCFFDATIILGDLNAHCSDWCTSSKPSTPEGIAFRDYIGSKGFVQLVNKPTRIVSDTCLDIIITNNITRITNVQVIPNITKMLTETDHSGVQFTLLTKTDHNPPTKRLIYDYKAVN</sequence>
<reference evidence="6" key="1">
    <citation type="submission" date="2021-02" db="EMBL/GenBank/DDBJ databases">
        <authorList>
            <person name="Nowell W R."/>
        </authorList>
    </citation>
    <scope>NUCLEOTIDE SEQUENCE</scope>
</reference>
<dbReference type="PANTHER" id="PTHR24113:SF12">
    <property type="entry name" value="RAN GTPASE-ACTIVATING PROTEIN 1"/>
    <property type="match status" value="1"/>
</dbReference>
<dbReference type="InterPro" id="IPR036691">
    <property type="entry name" value="Endo/exonu/phosph_ase_sf"/>
</dbReference>
<protein>
    <recommendedName>
        <fullName evidence="4">Endonuclease/exonuclease/phosphatase domain-containing protein</fullName>
    </recommendedName>
</protein>
<keyword evidence="1" id="KW-0343">GTPase activation</keyword>
<dbReference type="InterPro" id="IPR001611">
    <property type="entry name" value="Leu-rich_rpt"/>
</dbReference>
<evidence type="ECO:0000256" key="3">
    <source>
        <dbReference type="ARBA" id="ARBA00022737"/>
    </source>
</evidence>
<keyword evidence="2" id="KW-0433">Leucine-rich repeat</keyword>
<name>A0A8S2GZV9_9BILA</name>
<dbReference type="Pfam" id="PF13516">
    <property type="entry name" value="LRR_6"/>
    <property type="match status" value="3"/>
</dbReference>
<dbReference type="PANTHER" id="PTHR24113">
    <property type="entry name" value="RAN GTPASE-ACTIVATING PROTEIN 1"/>
    <property type="match status" value="1"/>
</dbReference>
<dbReference type="Gene3D" id="3.80.10.10">
    <property type="entry name" value="Ribonuclease Inhibitor"/>
    <property type="match status" value="2"/>
</dbReference>
<dbReference type="Pfam" id="PF14529">
    <property type="entry name" value="Exo_endo_phos_2"/>
    <property type="match status" value="1"/>
</dbReference>
<dbReference type="SMART" id="SM00368">
    <property type="entry name" value="LRR_RI"/>
    <property type="match status" value="4"/>
</dbReference>
<dbReference type="GO" id="GO:0003824">
    <property type="term" value="F:catalytic activity"/>
    <property type="evidence" value="ECO:0007669"/>
    <property type="project" value="InterPro"/>
</dbReference>
<evidence type="ECO:0000256" key="2">
    <source>
        <dbReference type="ARBA" id="ARBA00022614"/>
    </source>
</evidence>